<dbReference type="AlphaFoldDB" id="E9G8B3"/>
<dbReference type="Gene3D" id="3.30.200.20">
    <property type="entry name" value="Phosphorylase Kinase, domain 1"/>
    <property type="match status" value="1"/>
</dbReference>
<evidence type="ECO:0000256" key="5">
    <source>
        <dbReference type="ARBA" id="ARBA00022679"/>
    </source>
</evidence>
<dbReference type="Proteomes" id="UP000000305">
    <property type="component" value="Unassembled WGS sequence"/>
</dbReference>
<dbReference type="FunFam" id="1.10.510.10:FF:000571">
    <property type="entry name" value="Maternal embryonic leucine zipper kinase"/>
    <property type="match status" value="1"/>
</dbReference>
<dbReference type="GO" id="GO:0061762">
    <property type="term" value="P:CAMKK-AMPK signaling cascade"/>
    <property type="evidence" value="ECO:0000318"/>
    <property type="project" value="GO_Central"/>
</dbReference>
<evidence type="ECO:0000256" key="3">
    <source>
        <dbReference type="ARBA" id="ARBA00022490"/>
    </source>
</evidence>
<evidence type="ECO:0000259" key="14">
    <source>
        <dbReference type="PROSITE" id="PS50011"/>
    </source>
</evidence>
<proteinExistence type="inferred from homology"/>
<dbReference type="InterPro" id="IPR008271">
    <property type="entry name" value="Ser/Thr_kinase_AS"/>
</dbReference>
<dbReference type="GO" id="GO:0005524">
    <property type="term" value="F:ATP binding"/>
    <property type="evidence" value="ECO:0007669"/>
    <property type="project" value="UniProtKB-UniRule"/>
</dbReference>
<dbReference type="FunCoup" id="E9G8B3">
    <property type="interactions" value="164"/>
</dbReference>
<dbReference type="PROSITE" id="PS00108">
    <property type="entry name" value="PROTEIN_KINASE_ST"/>
    <property type="match status" value="1"/>
</dbReference>
<organism evidence="15 16">
    <name type="scientific">Daphnia pulex</name>
    <name type="common">Water flea</name>
    <dbReference type="NCBI Taxonomy" id="6669"/>
    <lineage>
        <taxon>Eukaryota</taxon>
        <taxon>Metazoa</taxon>
        <taxon>Ecdysozoa</taxon>
        <taxon>Arthropoda</taxon>
        <taxon>Crustacea</taxon>
        <taxon>Branchiopoda</taxon>
        <taxon>Diplostraca</taxon>
        <taxon>Cladocera</taxon>
        <taxon>Anomopoda</taxon>
        <taxon>Daphniidae</taxon>
        <taxon>Daphnia</taxon>
    </lineage>
</organism>
<evidence type="ECO:0000256" key="1">
    <source>
        <dbReference type="ARBA" id="ARBA00004496"/>
    </source>
</evidence>
<feature type="non-terminal residue" evidence="15">
    <location>
        <position position="1"/>
    </location>
</feature>
<evidence type="ECO:0000313" key="16">
    <source>
        <dbReference type="Proteomes" id="UP000000305"/>
    </source>
</evidence>
<protein>
    <recommendedName>
        <fullName evidence="2">calcium/calmodulin-dependent protein kinase</fullName>
        <ecNumber evidence="2">2.7.11.17</ecNumber>
    </recommendedName>
</protein>
<dbReference type="PANTHER" id="PTHR24346">
    <property type="entry name" value="MAP/MICROTUBULE AFFINITY-REGULATING KINASE"/>
    <property type="match status" value="1"/>
</dbReference>
<dbReference type="SMART" id="SM00220">
    <property type="entry name" value="S_TKc"/>
    <property type="match status" value="1"/>
</dbReference>
<dbReference type="GO" id="GO:0005737">
    <property type="term" value="C:cytoplasm"/>
    <property type="evidence" value="ECO:0007669"/>
    <property type="project" value="UniProtKB-SubCell"/>
</dbReference>
<keyword evidence="8 12" id="KW-0067">ATP-binding</keyword>
<dbReference type="HOGENOM" id="CLU_000288_63_0_1"/>
<dbReference type="SUPFAM" id="SSF56112">
    <property type="entry name" value="Protein kinase-like (PK-like)"/>
    <property type="match status" value="1"/>
</dbReference>
<dbReference type="PROSITE" id="PS00107">
    <property type="entry name" value="PROTEIN_KINASE_ATP"/>
    <property type="match status" value="1"/>
</dbReference>
<dbReference type="EC" id="2.7.11.17" evidence="2"/>
<dbReference type="GO" id="GO:0005634">
    <property type="term" value="C:nucleus"/>
    <property type="evidence" value="ECO:0007669"/>
    <property type="project" value="UniProtKB-ARBA"/>
</dbReference>
<dbReference type="OrthoDB" id="68483at2759"/>
<keyword evidence="16" id="KW-1185">Reference proteome</keyword>
<comment type="catalytic activity">
    <reaction evidence="10">
        <text>L-threonyl-[protein] + ATP = O-phospho-L-threonyl-[protein] + ADP + H(+)</text>
        <dbReference type="Rhea" id="RHEA:46608"/>
        <dbReference type="Rhea" id="RHEA-COMP:11060"/>
        <dbReference type="Rhea" id="RHEA-COMP:11605"/>
        <dbReference type="ChEBI" id="CHEBI:15378"/>
        <dbReference type="ChEBI" id="CHEBI:30013"/>
        <dbReference type="ChEBI" id="CHEBI:30616"/>
        <dbReference type="ChEBI" id="CHEBI:61977"/>
        <dbReference type="ChEBI" id="CHEBI:456216"/>
        <dbReference type="EC" id="2.7.11.17"/>
    </reaction>
</comment>
<evidence type="ECO:0000256" key="10">
    <source>
        <dbReference type="ARBA" id="ARBA00047307"/>
    </source>
</evidence>
<dbReference type="OMA" id="KHLIERM"/>
<feature type="binding site" evidence="12">
    <location>
        <position position="46"/>
    </location>
    <ligand>
        <name>ATP</name>
        <dbReference type="ChEBI" id="CHEBI:30616"/>
    </ligand>
</feature>
<evidence type="ECO:0000256" key="7">
    <source>
        <dbReference type="ARBA" id="ARBA00022777"/>
    </source>
</evidence>
<keyword evidence="5" id="KW-0808">Transferase</keyword>
<evidence type="ECO:0000256" key="13">
    <source>
        <dbReference type="RuleBase" id="RU000304"/>
    </source>
</evidence>
<keyword evidence="9" id="KW-0112">Calmodulin-binding</keyword>
<evidence type="ECO:0000313" key="15">
    <source>
        <dbReference type="EMBL" id="EFX83947.1"/>
    </source>
</evidence>
<feature type="domain" description="Protein kinase" evidence="14">
    <location>
        <begin position="17"/>
        <end position="301"/>
    </location>
</feature>
<dbReference type="GO" id="GO:0004683">
    <property type="term" value="F:calcium/calmodulin-dependent protein kinase activity"/>
    <property type="evidence" value="ECO:0007669"/>
    <property type="project" value="UniProtKB-EC"/>
</dbReference>
<dbReference type="GO" id="GO:0004674">
    <property type="term" value="F:protein serine/threonine kinase activity"/>
    <property type="evidence" value="ECO:0000318"/>
    <property type="project" value="GO_Central"/>
</dbReference>
<dbReference type="Gene3D" id="1.10.510.10">
    <property type="entry name" value="Transferase(Phosphotransferase) domain 1"/>
    <property type="match status" value="1"/>
</dbReference>
<sequence>RKVKIDKSEKHTQINQYSLREIIGQGSYGIVQLAYNKFDNQNYAMKILSKKKMLKRVGFFGRLAPQRKKSDKGSTGSTSHPLDRIYREINVLKKLSHPNIVKLVEVLDDPVQDNLYLAFELLDLGAVVSDEPNKNPMEENQARIHFRDLLLGIDYLHRNHVVHRDIKPANLLLGCDGRLRIADFGVSCEFHGAEDIVLETAAGTPAFHAPEALAGSGQFHGKAADIWAMGVTLYFLVYGALPFSDTNVLVLQELIRHQELRIPDEFNHSTTAQLKDLLRRMLEKDPSRRIIVSEMKEHSWVTCDGTWLFQEEENSCNIDCFDNIVIDKSPLYPPVFSIPSIPYPVTRPIKTMFLKHSFQLPSFKFS</sequence>
<dbReference type="eggNOG" id="KOG0585">
    <property type="taxonomic scope" value="Eukaryota"/>
</dbReference>
<dbReference type="InParanoid" id="E9G8B3"/>
<dbReference type="GO" id="GO:0005516">
    <property type="term" value="F:calmodulin binding"/>
    <property type="evidence" value="ECO:0007669"/>
    <property type="project" value="UniProtKB-KW"/>
</dbReference>
<dbReference type="Pfam" id="PF00069">
    <property type="entry name" value="Pkinase"/>
    <property type="match status" value="1"/>
</dbReference>
<keyword evidence="3" id="KW-0963">Cytoplasm</keyword>
<dbReference type="PhylomeDB" id="E9G8B3"/>
<comment type="catalytic activity">
    <reaction evidence="11">
        <text>L-seryl-[protein] + ATP = O-phospho-L-seryl-[protein] + ADP + H(+)</text>
        <dbReference type="Rhea" id="RHEA:17989"/>
        <dbReference type="Rhea" id="RHEA-COMP:9863"/>
        <dbReference type="Rhea" id="RHEA-COMP:11604"/>
        <dbReference type="ChEBI" id="CHEBI:15378"/>
        <dbReference type="ChEBI" id="CHEBI:29999"/>
        <dbReference type="ChEBI" id="CHEBI:30616"/>
        <dbReference type="ChEBI" id="CHEBI:83421"/>
        <dbReference type="ChEBI" id="CHEBI:456216"/>
        <dbReference type="EC" id="2.7.11.17"/>
    </reaction>
</comment>
<comment type="subcellular location">
    <subcellularLocation>
        <location evidence="1">Cytoplasm</location>
    </subcellularLocation>
</comment>
<comment type="similarity">
    <text evidence="13">Belongs to the protein kinase superfamily.</text>
</comment>
<dbReference type="KEGG" id="dpx:DAPPUDRAFT_47303"/>
<dbReference type="FunFam" id="3.30.200.20:FF:000429">
    <property type="entry name" value="Calcium/calmodulin-dependent protein kinase kinase"/>
    <property type="match status" value="1"/>
</dbReference>
<evidence type="ECO:0000256" key="2">
    <source>
        <dbReference type="ARBA" id="ARBA00012434"/>
    </source>
</evidence>
<dbReference type="STRING" id="6669.E9G8B3"/>
<dbReference type="PROSITE" id="PS50011">
    <property type="entry name" value="PROTEIN_KINASE_DOM"/>
    <property type="match status" value="1"/>
</dbReference>
<accession>E9G8B3</accession>
<dbReference type="PANTHER" id="PTHR24346:SF77">
    <property type="entry name" value="SERINE THREONINE PROTEIN KINASE"/>
    <property type="match status" value="1"/>
</dbReference>
<dbReference type="InterPro" id="IPR017441">
    <property type="entry name" value="Protein_kinase_ATP_BS"/>
</dbReference>
<dbReference type="CDD" id="cd14118">
    <property type="entry name" value="STKc_CAMKK"/>
    <property type="match status" value="1"/>
</dbReference>
<keyword evidence="6 12" id="KW-0547">Nucleotide-binding</keyword>
<dbReference type="EMBL" id="GL732535">
    <property type="protein sequence ID" value="EFX83947.1"/>
    <property type="molecule type" value="Genomic_DNA"/>
</dbReference>
<evidence type="ECO:0000256" key="11">
    <source>
        <dbReference type="ARBA" id="ARBA00047430"/>
    </source>
</evidence>
<reference evidence="15 16" key="1">
    <citation type="journal article" date="2011" name="Science">
        <title>The ecoresponsive genome of Daphnia pulex.</title>
        <authorList>
            <person name="Colbourne J.K."/>
            <person name="Pfrender M.E."/>
            <person name="Gilbert D."/>
            <person name="Thomas W.K."/>
            <person name="Tucker A."/>
            <person name="Oakley T.H."/>
            <person name="Tokishita S."/>
            <person name="Aerts A."/>
            <person name="Arnold G.J."/>
            <person name="Basu M.K."/>
            <person name="Bauer D.J."/>
            <person name="Caceres C.E."/>
            <person name="Carmel L."/>
            <person name="Casola C."/>
            <person name="Choi J.H."/>
            <person name="Detter J.C."/>
            <person name="Dong Q."/>
            <person name="Dusheyko S."/>
            <person name="Eads B.D."/>
            <person name="Frohlich T."/>
            <person name="Geiler-Samerotte K.A."/>
            <person name="Gerlach D."/>
            <person name="Hatcher P."/>
            <person name="Jogdeo S."/>
            <person name="Krijgsveld J."/>
            <person name="Kriventseva E.V."/>
            <person name="Kultz D."/>
            <person name="Laforsch C."/>
            <person name="Lindquist E."/>
            <person name="Lopez J."/>
            <person name="Manak J.R."/>
            <person name="Muller J."/>
            <person name="Pangilinan J."/>
            <person name="Patwardhan R.P."/>
            <person name="Pitluck S."/>
            <person name="Pritham E.J."/>
            <person name="Rechtsteiner A."/>
            <person name="Rho M."/>
            <person name="Rogozin I.B."/>
            <person name="Sakarya O."/>
            <person name="Salamov A."/>
            <person name="Schaack S."/>
            <person name="Shapiro H."/>
            <person name="Shiga Y."/>
            <person name="Skalitzky C."/>
            <person name="Smith Z."/>
            <person name="Souvorov A."/>
            <person name="Sung W."/>
            <person name="Tang Z."/>
            <person name="Tsuchiya D."/>
            <person name="Tu H."/>
            <person name="Vos H."/>
            <person name="Wang M."/>
            <person name="Wolf Y.I."/>
            <person name="Yamagata H."/>
            <person name="Yamada T."/>
            <person name="Ye Y."/>
            <person name="Shaw J.R."/>
            <person name="Andrews J."/>
            <person name="Crease T.J."/>
            <person name="Tang H."/>
            <person name="Lucas S.M."/>
            <person name="Robertson H.M."/>
            <person name="Bork P."/>
            <person name="Koonin E.V."/>
            <person name="Zdobnov E.M."/>
            <person name="Grigoriev I.V."/>
            <person name="Lynch M."/>
            <person name="Boore J.L."/>
        </authorList>
    </citation>
    <scope>NUCLEOTIDE SEQUENCE [LARGE SCALE GENOMIC DNA]</scope>
</reference>
<keyword evidence="4 13" id="KW-0723">Serine/threonine-protein kinase</keyword>
<dbReference type="InterPro" id="IPR011009">
    <property type="entry name" value="Kinase-like_dom_sf"/>
</dbReference>
<evidence type="ECO:0000256" key="6">
    <source>
        <dbReference type="ARBA" id="ARBA00022741"/>
    </source>
</evidence>
<evidence type="ECO:0000256" key="9">
    <source>
        <dbReference type="ARBA" id="ARBA00022860"/>
    </source>
</evidence>
<evidence type="ECO:0000256" key="8">
    <source>
        <dbReference type="ARBA" id="ARBA00022840"/>
    </source>
</evidence>
<keyword evidence="7" id="KW-0418">Kinase</keyword>
<gene>
    <name evidence="15" type="ORF">DAPPUDRAFT_47303</name>
</gene>
<evidence type="ECO:0000256" key="4">
    <source>
        <dbReference type="ARBA" id="ARBA00022527"/>
    </source>
</evidence>
<dbReference type="InterPro" id="IPR000719">
    <property type="entry name" value="Prot_kinase_dom"/>
</dbReference>
<evidence type="ECO:0000256" key="12">
    <source>
        <dbReference type="PROSITE-ProRule" id="PRU10141"/>
    </source>
</evidence>
<name>E9G8B3_DAPPU</name>